<dbReference type="NCBIfam" id="TIGR00666">
    <property type="entry name" value="PBP4"/>
    <property type="match status" value="1"/>
</dbReference>
<keyword evidence="4" id="KW-0645">Protease</keyword>
<dbReference type="AlphaFoldDB" id="A0A7V7GSB3"/>
<keyword evidence="5" id="KW-1185">Reference proteome</keyword>
<dbReference type="GO" id="GO:0009002">
    <property type="term" value="F:serine-type D-Ala-D-Ala carboxypeptidase activity"/>
    <property type="evidence" value="ECO:0007669"/>
    <property type="project" value="UniProtKB-EC"/>
</dbReference>
<dbReference type="PANTHER" id="PTHR30023:SF0">
    <property type="entry name" value="PENICILLIN-SENSITIVE CARBOXYPEPTIDASE A"/>
    <property type="match status" value="1"/>
</dbReference>
<dbReference type="EC" id="3.4.16.4" evidence="4"/>
<evidence type="ECO:0000256" key="1">
    <source>
        <dbReference type="ARBA" id="ARBA00006096"/>
    </source>
</evidence>
<dbReference type="Gene3D" id="3.40.710.10">
    <property type="entry name" value="DD-peptidase/beta-lactamase superfamily"/>
    <property type="match status" value="2"/>
</dbReference>
<organism evidence="4 5">
    <name type="scientific">Halopseudomonas laoshanensis</name>
    <dbReference type="NCBI Taxonomy" id="2268758"/>
    <lineage>
        <taxon>Bacteria</taxon>
        <taxon>Pseudomonadati</taxon>
        <taxon>Pseudomonadota</taxon>
        <taxon>Gammaproteobacteria</taxon>
        <taxon>Pseudomonadales</taxon>
        <taxon>Pseudomonadaceae</taxon>
        <taxon>Halopseudomonas</taxon>
    </lineage>
</organism>
<dbReference type="Pfam" id="PF02113">
    <property type="entry name" value="Peptidase_S13"/>
    <property type="match status" value="1"/>
</dbReference>
<keyword evidence="2 4" id="KW-0378">Hydrolase</keyword>
<keyword evidence="3" id="KW-0732">Signal</keyword>
<protein>
    <submittedName>
        <fullName evidence="4">D-alanyl-D-alanine carboxypeptidase/D-alanyl-D-alanine-endopeptidase</fullName>
        <ecNumber evidence="4">3.4.16.4</ecNumber>
    </submittedName>
</protein>
<feature type="chain" id="PRO_5031344280" evidence="3">
    <location>
        <begin position="23"/>
        <end position="485"/>
    </location>
</feature>
<evidence type="ECO:0000313" key="4">
    <source>
        <dbReference type="EMBL" id="KAA0693624.1"/>
    </source>
</evidence>
<dbReference type="OrthoDB" id="9802627at2"/>
<proteinExistence type="inferred from homology"/>
<evidence type="ECO:0000256" key="2">
    <source>
        <dbReference type="ARBA" id="ARBA00022801"/>
    </source>
</evidence>
<evidence type="ECO:0000313" key="5">
    <source>
        <dbReference type="Proteomes" id="UP000463138"/>
    </source>
</evidence>
<accession>A0A7V7GSB3</accession>
<comment type="similarity">
    <text evidence="1">Belongs to the peptidase S13 family.</text>
</comment>
<feature type="signal peptide" evidence="3">
    <location>
        <begin position="1"/>
        <end position="22"/>
    </location>
</feature>
<dbReference type="Proteomes" id="UP000463138">
    <property type="component" value="Unassembled WGS sequence"/>
</dbReference>
<dbReference type="PANTHER" id="PTHR30023">
    <property type="entry name" value="D-ALANYL-D-ALANINE CARBOXYPEPTIDASE"/>
    <property type="match status" value="1"/>
</dbReference>
<gene>
    <name evidence="4" type="primary">dacB</name>
    <name evidence="4" type="ORF">DT594_13995</name>
</gene>
<evidence type="ECO:0000256" key="3">
    <source>
        <dbReference type="SAM" id="SignalP"/>
    </source>
</evidence>
<dbReference type="EMBL" id="QOVF01000004">
    <property type="protein sequence ID" value="KAA0693624.1"/>
    <property type="molecule type" value="Genomic_DNA"/>
</dbReference>
<dbReference type="InterPro" id="IPR000667">
    <property type="entry name" value="Peptidase_S13"/>
</dbReference>
<dbReference type="InterPro" id="IPR012338">
    <property type="entry name" value="Beta-lactam/transpept-like"/>
</dbReference>
<dbReference type="SUPFAM" id="SSF56601">
    <property type="entry name" value="beta-lactamase/transpeptidase-like"/>
    <property type="match status" value="1"/>
</dbReference>
<dbReference type="Gene3D" id="3.50.80.20">
    <property type="entry name" value="D-Ala-D-Ala carboxypeptidase C, peptidase S13"/>
    <property type="match status" value="1"/>
</dbReference>
<dbReference type="GO" id="GO:0006508">
    <property type="term" value="P:proteolysis"/>
    <property type="evidence" value="ECO:0007669"/>
    <property type="project" value="InterPro"/>
</dbReference>
<keyword evidence="4" id="KW-0121">Carboxypeptidase</keyword>
<name>A0A7V7GSB3_9GAMM</name>
<dbReference type="PRINTS" id="PR00922">
    <property type="entry name" value="DADACBPTASE3"/>
</dbReference>
<sequence length="485" mass="52729">MRYSLRRLLPATALLLSTTVLAADLSSLPNQVRNSLDSARIPASAMSLAIIPLEGQGVAQYVNADQEVNPASTMKLVTTYAALELLGPTYQWRTSLHGTGPIENGVLQGDLVYRSSGDPKVTLERMWTLLRDLRAAGVKEVRGDLVLQPADMRMPLNAQPFPDDGNDPSKPFLVEPDPLLTNLKVLTLSSYGERGGVRIHLEPALPEVTIDNQLKLLPKVSSCPWPNIAYAIKDQGTQAQVTLTGALHEGCSVQRYMSALNAATYTGSALRSLWEEMGGKISGTTRVGYMPSGAQQLAYNDSADLVSIIRDINKFSNNTMARQLFLAIGRDQRAPGDVDDYQAAVRSIDEWMSRKGMRPKGLVLENGSGLSRVERMTARDLAMLLEHAWKSPYAAEFIASMPLAAMDGTMRRRMLNTPVAGRAHIKTGSLRSVRAIAGITQDANGKSWAVAAIVNHPAAGSSRQALDRVLTDVHRRSSTEMATNQ</sequence>
<reference evidence="4 5" key="1">
    <citation type="submission" date="2018-07" db="EMBL/GenBank/DDBJ databases">
        <title>Pseudomonas laoshanensis sp. nov., isolated from soil.</title>
        <authorList>
            <person name="Sun J."/>
            <person name="Yu L."/>
            <person name="Wang M."/>
            <person name="Zhang C."/>
        </authorList>
    </citation>
    <scope>NUCLEOTIDE SEQUENCE [LARGE SCALE GENOMIC DNA]</scope>
    <source>
        <strain evidence="4 5">Y22</strain>
    </source>
</reference>
<comment type="caution">
    <text evidence="4">The sequence shown here is derived from an EMBL/GenBank/DDBJ whole genome shotgun (WGS) entry which is preliminary data.</text>
</comment>
<dbReference type="GO" id="GO:0000270">
    <property type="term" value="P:peptidoglycan metabolic process"/>
    <property type="evidence" value="ECO:0007669"/>
    <property type="project" value="TreeGrafter"/>
</dbReference>